<gene>
    <name evidence="2" type="ORF">D9758_002243</name>
</gene>
<evidence type="ECO:0000313" key="3">
    <source>
        <dbReference type="Proteomes" id="UP000559256"/>
    </source>
</evidence>
<dbReference type="SUPFAM" id="SSF52047">
    <property type="entry name" value="RNI-like"/>
    <property type="match status" value="1"/>
</dbReference>
<dbReference type="OrthoDB" id="3226575at2759"/>
<dbReference type="Proteomes" id="UP000559256">
    <property type="component" value="Unassembled WGS sequence"/>
</dbReference>
<feature type="compositionally biased region" description="Low complexity" evidence="1">
    <location>
        <begin position="519"/>
        <end position="549"/>
    </location>
</feature>
<sequence>MQPTVPLRPSPYDRTVHDRIHTVLGSWEPHVLTQDEIQDIRCDCERRRQLITNLESQRNDVPLDLRAEFYRQLFNARLDHDVRYFRLFRINDLPMEILSNILRFIVWSAPEPPMGILWRLELTWVCSRWRNAAIGDPTLWSAIWFRDQPPFTRSLAFVQRAKRSPLDLRISDSPTKVYTYDEIQNLLEHLTPSISNIRMLIVLLHSWDCVLALLSWLNRWGSESVPMIMERLEIHRTGDPRAWPGHGLRIEPHPVTLFPLFGGKHLPSLNYVTLNSVHCDWNKSAFRDLTTLDIRRIPLELCPTLARFRDILSACSRLEKLSLDGAGPSDKPNLYHGKDPIVLNSLRTFVLANFTLVFIHSIITHISAPFVRDLTIMNFVNQDYTPFYYHITGQFREVRLLTLYNVQCYEQGIDCFIKCLDSFPHLRYLRMANLGPSVLSLFLYDPDKKTPHPKLSAEMIEKFGMRINSHPPHSDVDPVCEESSTDASLSASNSRSSSESPAFTSPEQTFPHPSPPDPSTSTSNDASSSSESTTLATSKSKSTSDSSSPVRIMCPKLNIIEVQCMEPELFTLWVEARMQIGTPVVRIYMTPEMFHALRSAEMFERCKTVIRDIFIVRLGTKTPEEDALLRDDSL</sequence>
<keyword evidence="3" id="KW-1185">Reference proteome</keyword>
<organism evidence="2 3">
    <name type="scientific">Tetrapyrgos nigripes</name>
    <dbReference type="NCBI Taxonomy" id="182062"/>
    <lineage>
        <taxon>Eukaryota</taxon>
        <taxon>Fungi</taxon>
        <taxon>Dikarya</taxon>
        <taxon>Basidiomycota</taxon>
        <taxon>Agaricomycotina</taxon>
        <taxon>Agaricomycetes</taxon>
        <taxon>Agaricomycetidae</taxon>
        <taxon>Agaricales</taxon>
        <taxon>Marasmiineae</taxon>
        <taxon>Marasmiaceae</taxon>
        <taxon>Tetrapyrgos</taxon>
    </lineage>
</organism>
<evidence type="ECO:0008006" key="4">
    <source>
        <dbReference type="Google" id="ProtNLM"/>
    </source>
</evidence>
<dbReference type="EMBL" id="JAACJM010000015">
    <property type="protein sequence ID" value="KAF5368563.1"/>
    <property type="molecule type" value="Genomic_DNA"/>
</dbReference>
<dbReference type="AlphaFoldDB" id="A0A8H5GP82"/>
<protein>
    <recommendedName>
        <fullName evidence="4">F-box domain-containing protein</fullName>
    </recommendedName>
</protein>
<accession>A0A8H5GP82</accession>
<feature type="region of interest" description="Disordered" evidence="1">
    <location>
        <begin position="467"/>
        <end position="549"/>
    </location>
</feature>
<comment type="caution">
    <text evidence="2">The sequence shown here is derived from an EMBL/GenBank/DDBJ whole genome shotgun (WGS) entry which is preliminary data.</text>
</comment>
<dbReference type="Gene3D" id="1.20.1280.50">
    <property type="match status" value="1"/>
</dbReference>
<proteinExistence type="predicted"/>
<dbReference type="SUPFAM" id="SSF81383">
    <property type="entry name" value="F-box domain"/>
    <property type="match status" value="1"/>
</dbReference>
<evidence type="ECO:0000313" key="2">
    <source>
        <dbReference type="EMBL" id="KAF5368563.1"/>
    </source>
</evidence>
<name>A0A8H5GP82_9AGAR</name>
<evidence type="ECO:0000256" key="1">
    <source>
        <dbReference type="SAM" id="MobiDB-lite"/>
    </source>
</evidence>
<feature type="compositionally biased region" description="Low complexity" evidence="1">
    <location>
        <begin position="485"/>
        <end position="502"/>
    </location>
</feature>
<reference evidence="2 3" key="1">
    <citation type="journal article" date="2020" name="ISME J.">
        <title>Uncovering the hidden diversity of litter-decomposition mechanisms in mushroom-forming fungi.</title>
        <authorList>
            <person name="Floudas D."/>
            <person name="Bentzer J."/>
            <person name="Ahren D."/>
            <person name="Johansson T."/>
            <person name="Persson P."/>
            <person name="Tunlid A."/>
        </authorList>
    </citation>
    <scope>NUCLEOTIDE SEQUENCE [LARGE SCALE GENOMIC DNA]</scope>
    <source>
        <strain evidence="2 3">CBS 291.85</strain>
    </source>
</reference>
<dbReference type="InterPro" id="IPR036047">
    <property type="entry name" value="F-box-like_dom_sf"/>
</dbReference>